<accession>A0A1I0U2S7</accession>
<dbReference type="InterPro" id="IPR023393">
    <property type="entry name" value="START-like_dom_sf"/>
</dbReference>
<dbReference type="AlphaFoldDB" id="A0A1I0U2S7"/>
<reference evidence="1 2" key="1">
    <citation type="submission" date="2016-10" db="EMBL/GenBank/DDBJ databases">
        <authorList>
            <person name="de Groot N.N."/>
        </authorList>
    </citation>
    <scope>NUCLEOTIDE SEQUENCE [LARGE SCALE GENOMIC DNA]</scope>
    <source>
        <strain evidence="1 2">DSM 44908</strain>
    </source>
</reference>
<organism evidence="1 2">
    <name type="scientific">Rhodococcoides kroppenstedtii</name>
    <dbReference type="NCBI Taxonomy" id="293050"/>
    <lineage>
        <taxon>Bacteria</taxon>
        <taxon>Bacillati</taxon>
        <taxon>Actinomycetota</taxon>
        <taxon>Actinomycetes</taxon>
        <taxon>Mycobacteriales</taxon>
        <taxon>Nocardiaceae</taxon>
        <taxon>Rhodococcoides</taxon>
    </lineage>
</organism>
<dbReference type="SUPFAM" id="SSF55961">
    <property type="entry name" value="Bet v1-like"/>
    <property type="match status" value="1"/>
</dbReference>
<dbReference type="InterPro" id="IPR019587">
    <property type="entry name" value="Polyketide_cyclase/dehydratase"/>
</dbReference>
<proteinExistence type="predicted"/>
<dbReference type="Pfam" id="PF10604">
    <property type="entry name" value="Polyketide_cyc2"/>
    <property type="match status" value="1"/>
</dbReference>
<gene>
    <name evidence="1" type="ORF">SAMN05444374_11266</name>
</gene>
<dbReference type="Gene3D" id="3.30.530.20">
    <property type="match status" value="1"/>
</dbReference>
<protein>
    <submittedName>
        <fullName evidence="1">Polyketide cyclase / dehydrase and lipid transport</fullName>
    </submittedName>
</protein>
<dbReference type="Proteomes" id="UP000182054">
    <property type="component" value="Unassembled WGS sequence"/>
</dbReference>
<evidence type="ECO:0000313" key="2">
    <source>
        <dbReference type="Proteomes" id="UP000182054"/>
    </source>
</evidence>
<sequence length="152" mass="16134">MVRDSHRVSIAGLDSGRGVNPPAVRTTLRRRGQATADTAWERYADISLWPTWAPQILGVDASTDRLAVGTTGTVKGPVGIRVSFEVLAVDESARTWAWRAWIGARSAGLTLEHGVEARGTGSSTWLTVDGLAPIVLAYSPAAYLALGGLVRP</sequence>
<dbReference type="EMBL" id="FOJN01000012">
    <property type="protein sequence ID" value="SFA58240.1"/>
    <property type="molecule type" value="Genomic_DNA"/>
</dbReference>
<name>A0A1I0U2S7_9NOCA</name>
<evidence type="ECO:0000313" key="1">
    <source>
        <dbReference type="EMBL" id="SFA58240.1"/>
    </source>
</evidence>